<dbReference type="PANTHER" id="PTHR13778">
    <property type="entry name" value="GLYCOSYLTRANSFERASE 8 DOMAIN-CONTAINING PROTEIN"/>
    <property type="match status" value="1"/>
</dbReference>
<keyword evidence="2 4" id="KW-0808">Transferase</keyword>
<evidence type="ECO:0000256" key="1">
    <source>
        <dbReference type="ARBA" id="ARBA00022676"/>
    </source>
</evidence>
<dbReference type="InterPro" id="IPR002495">
    <property type="entry name" value="Glyco_trans_8"/>
</dbReference>
<dbReference type="Gene3D" id="3.90.550.10">
    <property type="entry name" value="Spore Coat Polysaccharide Biosynthesis Protein SpsA, Chain A"/>
    <property type="match status" value="1"/>
</dbReference>
<dbReference type="SUPFAM" id="SSF53448">
    <property type="entry name" value="Nucleotide-diphospho-sugar transferases"/>
    <property type="match status" value="1"/>
</dbReference>
<dbReference type="RefSeq" id="WP_109242264.1">
    <property type="nucleotide sequence ID" value="NZ_QFAS01000010.1"/>
</dbReference>
<evidence type="ECO:0000256" key="3">
    <source>
        <dbReference type="ARBA" id="ARBA00022723"/>
    </source>
</evidence>
<comment type="caution">
    <text evidence="4">The sequence shown here is derived from an EMBL/GenBank/DDBJ whole genome shotgun (WGS) entry which is preliminary data.</text>
</comment>
<gene>
    <name evidence="4" type="ORF">DB362_08990</name>
</gene>
<dbReference type="Proteomes" id="UP000245607">
    <property type="component" value="Unassembled WGS sequence"/>
</dbReference>
<reference evidence="4 5" key="1">
    <citation type="submission" date="2018-05" db="EMBL/GenBank/DDBJ databases">
        <title>Lactobacillus salivarius genome sequencing and assembly.</title>
        <authorList>
            <person name="Audisio C."/>
            <person name="Albarracin L."/>
            <person name="Torres M.J."/>
            <person name="Hebert E.M."/>
            <person name="Saavedra L."/>
        </authorList>
    </citation>
    <scope>NUCLEOTIDE SEQUENCE [LARGE SCALE GENOMIC DNA]</scope>
    <source>
        <strain evidence="4 5">A3iob</strain>
    </source>
</reference>
<evidence type="ECO:0000256" key="2">
    <source>
        <dbReference type="ARBA" id="ARBA00022679"/>
    </source>
</evidence>
<proteinExistence type="predicted"/>
<dbReference type="InterPro" id="IPR050748">
    <property type="entry name" value="Glycosyltrans_8_dom-fam"/>
</dbReference>
<dbReference type="CDD" id="cd04194">
    <property type="entry name" value="GT8_A4GalT_like"/>
    <property type="match status" value="1"/>
</dbReference>
<evidence type="ECO:0000313" key="5">
    <source>
        <dbReference type="Proteomes" id="UP000245607"/>
    </source>
</evidence>
<sequence>MEQNNINVVYAADDNFIPVMGVSIVSLLKNNRDMSNINVTILATNVSELNKQKVNDLFNKYDRPLPRWIDATNIEDTLGQKVNQDRGSVSQYARIFLNDVYGEEVDRVLYLDCDTLIVDSIRNLWDIDLQGNTIAALKDSFSKYYRKNISLDQNDIMFNSGVMLIDMDKWRQNKVEEKVLNFIKEKNGNVQQGDQGVLNAVLSKQTLPISPSYNFATVFTDLSYDQMIKYRKPVNFYSEDEIIEAQQDLHIIHYTSHFFSPRPWQEGCTNKYLDLWLDYRKMTPWGNEKLDTVNNSFKKKKILDMYKKMPKMTLFLASIFQVYLRPFKNRVTYKRN</sequence>
<name>A0A2U2M279_9LACO</name>
<protein>
    <submittedName>
        <fullName evidence="4">Glycosyltransferase family 8 protein</fullName>
    </submittedName>
</protein>
<organism evidence="4 5">
    <name type="scientific">Ligilactobacillus salivarius</name>
    <dbReference type="NCBI Taxonomy" id="1624"/>
    <lineage>
        <taxon>Bacteria</taxon>
        <taxon>Bacillati</taxon>
        <taxon>Bacillota</taxon>
        <taxon>Bacilli</taxon>
        <taxon>Lactobacillales</taxon>
        <taxon>Lactobacillaceae</taxon>
        <taxon>Ligilactobacillus</taxon>
    </lineage>
</organism>
<dbReference type="PANTHER" id="PTHR13778:SF47">
    <property type="entry name" value="LIPOPOLYSACCHARIDE 1,3-GALACTOSYLTRANSFERASE"/>
    <property type="match status" value="1"/>
</dbReference>
<dbReference type="GO" id="GO:0046872">
    <property type="term" value="F:metal ion binding"/>
    <property type="evidence" value="ECO:0007669"/>
    <property type="project" value="UniProtKB-KW"/>
</dbReference>
<dbReference type="Pfam" id="PF01501">
    <property type="entry name" value="Glyco_transf_8"/>
    <property type="match status" value="1"/>
</dbReference>
<dbReference type="GO" id="GO:0016757">
    <property type="term" value="F:glycosyltransferase activity"/>
    <property type="evidence" value="ECO:0007669"/>
    <property type="project" value="UniProtKB-KW"/>
</dbReference>
<evidence type="ECO:0000313" key="4">
    <source>
        <dbReference type="EMBL" id="PWG50969.1"/>
    </source>
</evidence>
<keyword evidence="1" id="KW-0328">Glycosyltransferase</keyword>
<accession>A0A2U2M279</accession>
<dbReference type="EMBL" id="QFAS01000010">
    <property type="protein sequence ID" value="PWG50969.1"/>
    <property type="molecule type" value="Genomic_DNA"/>
</dbReference>
<keyword evidence="3" id="KW-0479">Metal-binding</keyword>
<dbReference type="AlphaFoldDB" id="A0A2U2M279"/>
<dbReference type="InterPro" id="IPR029044">
    <property type="entry name" value="Nucleotide-diphossugar_trans"/>
</dbReference>